<proteinExistence type="predicted"/>
<dbReference type="AlphaFoldDB" id="A0A6A0A299"/>
<gene>
    <name evidence="1" type="ORF">HaLaN_21033</name>
</gene>
<organism evidence="1 2">
    <name type="scientific">Haematococcus lacustris</name>
    <name type="common">Green alga</name>
    <name type="synonym">Haematococcus pluvialis</name>
    <dbReference type="NCBI Taxonomy" id="44745"/>
    <lineage>
        <taxon>Eukaryota</taxon>
        <taxon>Viridiplantae</taxon>
        <taxon>Chlorophyta</taxon>
        <taxon>core chlorophytes</taxon>
        <taxon>Chlorophyceae</taxon>
        <taxon>CS clade</taxon>
        <taxon>Chlamydomonadales</taxon>
        <taxon>Haematococcaceae</taxon>
        <taxon>Haematococcus</taxon>
    </lineage>
</organism>
<feature type="non-terminal residue" evidence="1">
    <location>
        <position position="1"/>
    </location>
</feature>
<reference evidence="1 2" key="1">
    <citation type="submission" date="2020-02" db="EMBL/GenBank/DDBJ databases">
        <title>Draft genome sequence of Haematococcus lacustris strain NIES-144.</title>
        <authorList>
            <person name="Morimoto D."/>
            <person name="Nakagawa S."/>
            <person name="Yoshida T."/>
            <person name="Sawayama S."/>
        </authorList>
    </citation>
    <scope>NUCLEOTIDE SEQUENCE [LARGE SCALE GENOMIC DNA]</scope>
    <source>
        <strain evidence="1 2">NIES-144</strain>
    </source>
</reference>
<accession>A0A6A0A299</accession>
<evidence type="ECO:0000313" key="1">
    <source>
        <dbReference type="EMBL" id="GFH23422.1"/>
    </source>
</evidence>
<comment type="caution">
    <text evidence="1">The sequence shown here is derived from an EMBL/GenBank/DDBJ whole genome shotgun (WGS) entry which is preliminary data.</text>
</comment>
<protein>
    <submittedName>
        <fullName evidence="1">Uncharacterized protein</fullName>
    </submittedName>
</protein>
<dbReference type="Proteomes" id="UP000485058">
    <property type="component" value="Unassembled WGS sequence"/>
</dbReference>
<keyword evidence="2" id="KW-1185">Reference proteome</keyword>
<evidence type="ECO:0000313" key="2">
    <source>
        <dbReference type="Proteomes" id="UP000485058"/>
    </source>
</evidence>
<name>A0A6A0A299_HAELA</name>
<dbReference type="EMBL" id="BLLF01002269">
    <property type="protein sequence ID" value="GFH23422.1"/>
    <property type="molecule type" value="Genomic_DNA"/>
</dbReference>
<sequence length="128" mass="12714">GRTNDVAAGISDAYAKNPSSTSKALAYAFTQNGNTVPTSALAAATASAQSRGGQATDAFASALAQATSQQPKLAQTLLPRNGVAIAVAISVSSDCGGSSQAVSTGLARAYSTAGARNRNDVAQLLPRE</sequence>